<accession>G2XQG8</accession>
<gene>
    <name evidence="1" type="ORF">BofuT4_uP069130.1</name>
</gene>
<evidence type="ECO:0000313" key="2">
    <source>
        <dbReference type="Proteomes" id="UP000008177"/>
    </source>
</evidence>
<organism evidence="1 2">
    <name type="scientific">Botryotinia fuckeliana (strain T4)</name>
    <name type="common">Noble rot fungus</name>
    <name type="synonym">Botrytis cinerea</name>
    <dbReference type="NCBI Taxonomy" id="999810"/>
    <lineage>
        <taxon>Eukaryota</taxon>
        <taxon>Fungi</taxon>
        <taxon>Dikarya</taxon>
        <taxon>Ascomycota</taxon>
        <taxon>Pezizomycotina</taxon>
        <taxon>Leotiomycetes</taxon>
        <taxon>Helotiales</taxon>
        <taxon>Sclerotiniaceae</taxon>
        <taxon>Botrytis</taxon>
    </lineage>
</organism>
<dbReference type="Proteomes" id="UP000008177">
    <property type="component" value="Unplaced contigs"/>
</dbReference>
<dbReference type="AlphaFoldDB" id="G2XQG8"/>
<reference evidence="2" key="1">
    <citation type="journal article" date="2011" name="PLoS Genet.">
        <title>Genomic analysis of the necrotrophic fungal pathogens Sclerotinia sclerotiorum and Botrytis cinerea.</title>
        <authorList>
            <person name="Amselem J."/>
            <person name="Cuomo C.A."/>
            <person name="van Kan J.A."/>
            <person name="Viaud M."/>
            <person name="Benito E.P."/>
            <person name="Couloux A."/>
            <person name="Coutinho P.M."/>
            <person name="de Vries R.P."/>
            <person name="Dyer P.S."/>
            <person name="Fillinger S."/>
            <person name="Fournier E."/>
            <person name="Gout L."/>
            <person name="Hahn M."/>
            <person name="Kohn L."/>
            <person name="Lapalu N."/>
            <person name="Plummer K.M."/>
            <person name="Pradier J.M."/>
            <person name="Quevillon E."/>
            <person name="Sharon A."/>
            <person name="Simon A."/>
            <person name="ten Have A."/>
            <person name="Tudzynski B."/>
            <person name="Tudzynski P."/>
            <person name="Wincker P."/>
            <person name="Andrew M."/>
            <person name="Anthouard V."/>
            <person name="Beever R.E."/>
            <person name="Beffa R."/>
            <person name="Benoit I."/>
            <person name="Bouzid O."/>
            <person name="Brault B."/>
            <person name="Chen Z."/>
            <person name="Choquer M."/>
            <person name="Collemare J."/>
            <person name="Cotton P."/>
            <person name="Danchin E.G."/>
            <person name="Da Silva C."/>
            <person name="Gautier A."/>
            <person name="Giraud C."/>
            <person name="Giraud T."/>
            <person name="Gonzalez C."/>
            <person name="Grossetete S."/>
            <person name="Guldener U."/>
            <person name="Henrissat B."/>
            <person name="Howlett B.J."/>
            <person name="Kodira C."/>
            <person name="Kretschmer M."/>
            <person name="Lappartient A."/>
            <person name="Leroch M."/>
            <person name="Levis C."/>
            <person name="Mauceli E."/>
            <person name="Neuveglise C."/>
            <person name="Oeser B."/>
            <person name="Pearson M."/>
            <person name="Poulain J."/>
            <person name="Poussereau N."/>
            <person name="Quesneville H."/>
            <person name="Rascle C."/>
            <person name="Schumacher J."/>
            <person name="Segurens B."/>
            <person name="Sexton A."/>
            <person name="Silva E."/>
            <person name="Sirven C."/>
            <person name="Soanes D.M."/>
            <person name="Talbot N.J."/>
            <person name="Templeton M."/>
            <person name="Yandava C."/>
            <person name="Yarden O."/>
            <person name="Zeng Q."/>
            <person name="Rollins J.A."/>
            <person name="Lebrun M.H."/>
            <person name="Dickman M."/>
        </authorList>
    </citation>
    <scope>NUCLEOTIDE SEQUENCE [LARGE SCALE GENOMIC DNA]</scope>
    <source>
        <strain evidence="2">T4</strain>
    </source>
</reference>
<dbReference type="EMBL" id="FQ790252">
    <property type="protein sequence ID" value="CCD43073.1"/>
    <property type="molecule type" value="Genomic_DNA"/>
</dbReference>
<dbReference type="HOGENOM" id="CLU_3124764_0_0_1"/>
<dbReference type="InParanoid" id="G2XQG8"/>
<protein>
    <submittedName>
        <fullName evidence="1">Uncharacterized protein</fullName>
    </submittedName>
</protein>
<name>G2XQG8_BOTF4</name>
<proteinExistence type="predicted"/>
<sequence length="50" mass="5733">MVVIVVDHYYLWRATVNVKKKKGVKALNEQAVKETALYSSAHCLSHFISR</sequence>
<evidence type="ECO:0000313" key="1">
    <source>
        <dbReference type="EMBL" id="CCD43073.1"/>
    </source>
</evidence>